<dbReference type="STRING" id="521011.Mpal_2362"/>
<dbReference type="SFLD" id="SFLDG01100">
    <property type="entry name" value="methyltransferase_(Class_D)"/>
    <property type="match status" value="1"/>
</dbReference>
<dbReference type="Gene3D" id="3.20.20.70">
    <property type="entry name" value="Aldolase class I"/>
    <property type="match status" value="1"/>
</dbReference>
<dbReference type="PROSITE" id="PS01305">
    <property type="entry name" value="MOAA_NIFB_PQQE"/>
    <property type="match status" value="1"/>
</dbReference>
<evidence type="ECO:0000313" key="10">
    <source>
        <dbReference type="Proteomes" id="UP000002457"/>
    </source>
</evidence>
<accession>B8GEE3</accession>
<gene>
    <name evidence="9" type="ordered locus">Mpal_2362</name>
</gene>
<evidence type="ECO:0000256" key="1">
    <source>
        <dbReference type="ARBA" id="ARBA00001966"/>
    </source>
</evidence>
<dbReference type="InterPro" id="IPR013785">
    <property type="entry name" value="Aldolase_TIM"/>
</dbReference>
<proteinExistence type="predicted"/>
<dbReference type="HOGENOM" id="CLU_023791_0_0_2"/>
<sequence length="512" mass="56764">MLVKKTKSLCPACKRVLDATIVEEDNKIWLERTCPNHGFIKSLYWSDSRMYHRFQEYEAVGTGIEEPVLQGEPDTCPQNCGLCSGHHSATLLANIDVTNRCNLNCDFCFANARACGFIYEPDFDEIVGMMKNLRNERPVPPPAVQFSGGEPTMRDDLPDLIREAKALGFSQVQIASNGIRLAQDLSQVQQLKDAGLSTIYLHFDGISKETNPFLATSKKAISNCAQVGMGVVLVPTVIHGRNDQEVGAIIRFAAENIGVIRGVNFQPVAFTGAASADDVAKERVTIPDLTANIETQTGGALRQDDFYPIPCVAPFTHLVEEYTGKPQVAFTAHQHCGAATYIFVNGNEIVPVNRMIDVEKFLQSVDHMAMTLARGGSVSKYRALLEGVKDIHTSLKRGESGKAGEIWRLIATTLIKQNYDALREFHWNALFIGTMHFMDDYNYDLDRVQRCCIHYATPDGRMIPFCTYNSGPVYREKIWKQYAKPLPQKSGETPGIESSTIETAVLSDVPPS</sequence>
<dbReference type="SFLD" id="SFLDF00385">
    <property type="entry name" value="7_8-dihydro-6-hydroxymethylpte"/>
    <property type="match status" value="1"/>
</dbReference>
<dbReference type="GeneID" id="7272083"/>
<dbReference type="PROSITE" id="PS51918">
    <property type="entry name" value="RADICAL_SAM"/>
    <property type="match status" value="1"/>
</dbReference>
<dbReference type="GO" id="GO:0051539">
    <property type="term" value="F:4 iron, 4 sulfur cluster binding"/>
    <property type="evidence" value="ECO:0007669"/>
    <property type="project" value="UniProtKB-KW"/>
</dbReference>
<dbReference type="Proteomes" id="UP000002457">
    <property type="component" value="Chromosome"/>
</dbReference>
<dbReference type="AlphaFoldDB" id="B8GEE3"/>
<keyword evidence="5" id="KW-0408">Iron</keyword>
<evidence type="ECO:0000256" key="7">
    <source>
        <dbReference type="SAM" id="MobiDB-lite"/>
    </source>
</evidence>
<dbReference type="NCBIfam" id="NF045702">
    <property type="entry name" value="rSAM_GDGT_ether"/>
    <property type="match status" value="1"/>
</dbReference>
<evidence type="ECO:0000256" key="3">
    <source>
        <dbReference type="ARBA" id="ARBA00022691"/>
    </source>
</evidence>
<evidence type="ECO:0000256" key="6">
    <source>
        <dbReference type="ARBA" id="ARBA00023014"/>
    </source>
</evidence>
<dbReference type="SUPFAM" id="SSF102114">
    <property type="entry name" value="Radical SAM enzymes"/>
    <property type="match status" value="1"/>
</dbReference>
<evidence type="ECO:0000256" key="2">
    <source>
        <dbReference type="ARBA" id="ARBA00022485"/>
    </source>
</evidence>
<dbReference type="SFLD" id="SFLDG01067">
    <property type="entry name" value="SPASM/twitch_domain_containing"/>
    <property type="match status" value="1"/>
</dbReference>
<dbReference type="InterPro" id="IPR034471">
    <property type="entry name" value="GDGT/MA_synthase"/>
</dbReference>
<dbReference type="RefSeq" id="WP_012618963.1">
    <property type="nucleotide sequence ID" value="NC_011832.1"/>
</dbReference>
<dbReference type="KEGG" id="mpl:Mpal_2362"/>
<protein>
    <submittedName>
        <fullName evidence="9">Radical SAM domain protein</fullName>
    </submittedName>
</protein>
<keyword evidence="10" id="KW-1185">Reference proteome</keyword>
<feature type="region of interest" description="Disordered" evidence="7">
    <location>
        <begin position="487"/>
        <end position="512"/>
    </location>
</feature>
<dbReference type="Pfam" id="PF23545">
    <property type="entry name" value="Zn_ribbon_HMPTM"/>
    <property type="match status" value="1"/>
</dbReference>
<dbReference type="InterPro" id="IPR034474">
    <property type="entry name" value="Methyltransferase_Class_D"/>
</dbReference>
<comment type="cofactor">
    <cofactor evidence="1">
        <name>[4Fe-4S] cluster</name>
        <dbReference type="ChEBI" id="CHEBI:49883"/>
    </cofactor>
</comment>
<reference evidence="9 10" key="1">
    <citation type="journal article" date="2015" name="Genome Announc.">
        <title>Complete Genome Sequence of Methanosphaerula palustris E1-9CT, a Hydrogenotrophic Methanogen Isolated from a Minerotrophic Fen Peatland.</title>
        <authorList>
            <person name="Cadillo-Quiroz H."/>
            <person name="Browne P."/>
            <person name="Kyrpides N."/>
            <person name="Woyke T."/>
            <person name="Goodwin L."/>
            <person name="Detter C."/>
            <person name="Yavitt J.B."/>
            <person name="Zinder S.H."/>
        </authorList>
    </citation>
    <scope>NUCLEOTIDE SEQUENCE [LARGE SCALE GENOMIC DNA]</scope>
    <source>
        <strain evidence="10">ATCC BAA-1556 / DSM 19958 / E1-9c</strain>
    </source>
</reference>
<evidence type="ECO:0000259" key="8">
    <source>
        <dbReference type="PROSITE" id="PS51918"/>
    </source>
</evidence>
<keyword evidence="2" id="KW-0004">4Fe-4S</keyword>
<dbReference type="InterPro" id="IPR000385">
    <property type="entry name" value="MoaA_NifB_PqqE_Fe-S-bd_CS"/>
</dbReference>
<keyword evidence="6" id="KW-0411">Iron-sulfur</keyword>
<keyword evidence="3" id="KW-0949">S-adenosyl-L-methionine</keyword>
<evidence type="ECO:0000256" key="5">
    <source>
        <dbReference type="ARBA" id="ARBA00023004"/>
    </source>
</evidence>
<dbReference type="Pfam" id="PF04055">
    <property type="entry name" value="Radical_SAM"/>
    <property type="match status" value="1"/>
</dbReference>
<organism evidence="9 10">
    <name type="scientific">Methanosphaerula palustris (strain ATCC BAA-1556 / DSM 19958 / E1-9c)</name>
    <dbReference type="NCBI Taxonomy" id="521011"/>
    <lineage>
        <taxon>Archaea</taxon>
        <taxon>Methanobacteriati</taxon>
        <taxon>Methanobacteriota</taxon>
        <taxon>Stenosarchaea group</taxon>
        <taxon>Methanomicrobia</taxon>
        <taxon>Methanomicrobiales</taxon>
        <taxon>Methanoregulaceae</taxon>
        <taxon>Methanosphaerula</taxon>
    </lineage>
</organism>
<dbReference type="PANTHER" id="PTHR43306">
    <property type="entry name" value="7,8-DIHYDRO-6-HYDROXYMETHYLPTERIN DIMETHYLTRANSFERASE"/>
    <property type="match status" value="1"/>
</dbReference>
<dbReference type="eggNOG" id="arCOG00933">
    <property type="taxonomic scope" value="Archaea"/>
</dbReference>
<evidence type="ECO:0000256" key="4">
    <source>
        <dbReference type="ARBA" id="ARBA00022723"/>
    </source>
</evidence>
<dbReference type="GO" id="GO:0008168">
    <property type="term" value="F:methyltransferase activity"/>
    <property type="evidence" value="ECO:0007669"/>
    <property type="project" value="InterPro"/>
</dbReference>
<keyword evidence="4" id="KW-0479">Metal-binding</keyword>
<dbReference type="InterPro" id="IPR056488">
    <property type="entry name" value="Zn_ribbon_HMPTM"/>
</dbReference>
<dbReference type="SFLD" id="SFLDS00029">
    <property type="entry name" value="Radical_SAM"/>
    <property type="match status" value="1"/>
</dbReference>
<dbReference type="CDD" id="cd01335">
    <property type="entry name" value="Radical_SAM"/>
    <property type="match status" value="1"/>
</dbReference>
<dbReference type="InterPro" id="IPR058240">
    <property type="entry name" value="rSAM_sf"/>
</dbReference>
<dbReference type="InterPro" id="IPR007197">
    <property type="entry name" value="rSAM"/>
</dbReference>
<evidence type="ECO:0000313" key="9">
    <source>
        <dbReference type="EMBL" id="ACL17644.1"/>
    </source>
</evidence>
<dbReference type="OrthoDB" id="49555at2157"/>
<name>B8GEE3_METPE</name>
<dbReference type="PANTHER" id="PTHR43306:SF1">
    <property type="entry name" value="7,8-DIHYDRO-6-HYDROXYMETHYLPTERIN DIMETHYLTRANSFERASE"/>
    <property type="match status" value="1"/>
</dbReference>
<dbReference type="GO" id="GO:0046872">
    <property type="term" value="F:metal ion binding"/>
    <property type="evidence" value="ECO:0007669"/>
    <property type="project" value="UniProtKB-KW"/>
</dbReference>
<feature type="domain" description="Radical SAM core" evidence="8">
    <location>
        <begin position="87"/>
        <end position="302"/>
    </location>
</feature>
<dbReference type="EMBL" id="CP001338">
    <property type="protein sequence ID" value="ACL17644.1"/>
    <property type="molecule type" value="Genomic_DNA"/>
</dbReference>